<keyword evidence="5 13" id="KW-0812">Transmembrane</keyword>
<dbReference type="EC" id="2.7.8.5" evidence="11"/>
<evidence type="ECO:0000256" key="7">
    <source>
        <dbReference type="ARBA" id="ARBA00023098"/>
    </source>
</evidence>
<dbReference type="InterPro" id="IPR050324">
    <property type="entry name" value="CDP-alcohol_PTase-I"/>
</dbReference>
<dbReference type="STRING" id="1008305.A4H02_07160"/>
<keyword evidence="10" id="KW-1208">Phospholipid metabolism</keyword>
<name>A0A1E3G1H9_9BACT</name>
<keyword evidence="8 13" id="KW-0472">Membrane</keyword>
<dbReference type="AlphaFoldDB" id="A0A1E3G1H9"/>
<keyword evidence="6 13" id="KW-1133">Transmembrane helix</keyword>
<dbReference type="PROSITE" id="PS00379">
    <property type="entry name" value="CDP_ALCOHOL_P_TRANSF"/>
    <property type="match status" value="1"/>
</dbReference>
<keyword evidence="9" id="KW-0594">Phospholipid biosynthesis</keyword>
<dbReference type="InterPro" id="IPR004570">
    <property type="entry name" value="Phosphatidylglycerol_P_synth"/>
</dbReference>
<accession>A0A1E3G1H9</accession>
<dbReference type="GO" id="GO:0008444">
    <property type="term" value="F:CDP-diacylglycerol-glycerol-3-phosphate 3-phosphatidyltransferase activity"/>
    <property type="evidence" value="ECO:0007669"/>
    <property type="project" value="UniProtKB-UniRule"/>
</dbReference>
<dbReference type="InterPro" id="IPR043130">
    <property type="entry name" value="CDP-OH_PTrfase_TM_dom"/>
</dbReference>
<dbReference type="PANTHER" id="PTHR14269">
    <property type="entry name" value="CDP-DIACYLGLYCEROL--GLYCEROL-3-PHOSPHATE 3-PHOSPHATIDYLTRANSFERASE-RELATED"/>
    <property type="match status" value="1"/>
</dbReference>
<evidence type="ECO:0000256" key="3">
    <source>
        <dbReference type="ARBA" id="ARBA00022516"/>
    </source>
</evidence>
<evidence type="ECO:0000256" key="11">
    <source>
        <dbReference type="NCBIfam" id="TIGR00560"/>
    </source>
</evidence>
<reference evidence="15" key="1">
    <citation type="submission" date="2016-04" db="EMBL/GenBank/DDBJ databases">
        <title>The genome sequence project of a novel Fervidobacterium isolate from a hot spring in Thailand.</title>
        <authorList>
            <person name="Gonzalez J.M."/>
            <person name="Cuecas A."/>
            <person name="Kanoksilapatham W."/>
        </authorList>
    </citation>
    <scope>NUCLEOTIDE SEQUENCE [LARGE SCALE GENOMIC DNA]</scope>
    <source>
        <strain evidence="15">FC2004</strain>
    </source>
</reference>
<evidence type="ECO:0000313" key="15">
    <source>
        <dbReference type="Proteomes" id="UP000094570"/>
    </source>
</evidence>
<evidence type="ECO:0000256" key="9">
    <source>
        <dbReference type="ARBA" id="ARBA00023209"/>
    </source>
</evidence>
<keyword evidence="7" id="KW-0443">Lipid metabolism</keyword>
<dbReference type="GO" id="GO:0046474">
    <property type="term" value="P:glycerophospholipid biosynthetic process"/>
    <property type="evidence" value="ECO:0007669"/>
    <property type="project" value="TreeGrafter"/>
</dbReference>
<feature type="transmembrane region" description="Helical" evidence="13">
    <location>
        <begin position="43"/>
        <end position="62"/>
    </location>
</feature>
<protein>
    <recommendedName>
        <fullName evidence="11">CDP-diacylglycerol--glycerol-3-phosphate 3-phosphatidyltransferase</fullName>
        <ecNumber evidence="11">2.7.8.5</ecNumber>
    </recommendedName>
</protein>
<evidence type="ECO:0000256" key="1">
    <source>
        <dbReference type="ARBA" id="ARBA00004141"/>
    </source>
</evidence>
<dbReference type="PIRSF" id="PIRSF000847">
    <property type="entry name" value="Phos_ph_gly_syn"/>
    <property type="match status" value="1"/>
</dbReference>
<comment type="subcellular location">
    <subcellularLocation>
        <location evidence="1">Membrane</location>
        <topology evidence="1">Multi-pass membrane protein</topology>
    </subcellularLocation>
</comment>
<keyword evidence="4 12" id="KW-0808">Transferase</keyword>
<evidence type="ECO:0000313" key="14">
    <source>
        <dbReference type="EMBL" id="ODN30124.1"/>
    </source>
</evidence>
<feature type="transmembrane region" description="Helical" evidence="13">
    <location>
        <begin position="20"/>
        <end position="38"/>
    </location>
</feature>
<feature type="transmembrane region" description="Helical" evidence="13">
    <location>
        <begin position="82"/>
        <end position="107"/>
    </location>
</feature>
<dbReference type="InterPro" id="IPR000462">
    <property type="entry name" value="CDP-OH_P_trans"/>
</dbReference>
<dbReference type="Gene3D" id="1.20.120.1760">
    <property type="match status" value="1"/>
</dbReference>
<evidence type="ECO:0000256" key="8">
    <source>
        <dbReference type="ARBA" id="ARBA00023136"/>
    </source>
</evidence>
<evidence type="ECO:0000256" key="2">
    <source>
        <dbReference type="ARBA" id="ARBA00010441"/>
    </source>
</evidence>
<evidence type="ECO:0000256" key="10">
    <source>
        <dbReference type="ARBA" id="ARBA00023264"/>
    </source>
</evidence>
<proteinExistence type="inferred from homology"/>
<comment type="similarity">
    <text evidence="2 12">Belongs to the CDP-alcohol phosphatidyltransferase class-I family.</text>
</comment>
<dbReference type="EMBL" id="LWAF01000011">
    <property type="protein sequence ID" value="ODN30124.1"/>
    <property type="molecule type" value="Genomic_DNA"/>
</dbReference>
<evidence type="ECO:0000256" key="5">
    <source>
        <dbReference type="ARBA" id="ARBA00022692"/>
    </source>
</evidence>
<comment type="caution">
    <text evidence="14">The sequence shown here is derived from an EMBL/GenBank/DDBJ whole genome shotgun (WGS) entry which is preliminary data.</text>
</comment>
<keyword evidence="15" id="KW-1185">Reference proteome</keyword>
<feature type="transmembrane region" description="Helical" evidence="13">
    <location>
        <begin position="137"/>
        <end position="156"/>
    </location>
</feature>
<evidence type="ECO:0000256" key="6">
    <source>
        <dbReference type="ARBA" id="ARBA00022989"/>
    </source>
</evidence>
<keyword evidence="3" id="KW-0444">Lipid biosynthesis</keyword>
<dbReference type="GO" id="GO:0016020">
    <property type="term" value="C:membrane"/>
    <property type="evidence" value="ECO:0007669"/>
    <property type="project" value="UniProtKB-SubCell"/>
</dbReference>
<evidence type="ECO:0000256" key="4">
    <source>
        <dbReference type="ARBA" id="ARBA00022679"/>
    </source>
</evidence>
<gene>
    <name evidence="14" type="ORF">A4H02_07160</name>
</gene>
<dbReference type="OrthoDB" id="9796672at2"/>
<dbReference type="NCBIfam" id="TIGR00560">
    <property type="entry name" value="pgsA"/>
    <property type="match status" value="1"/>
</dbReference>
<dbReference type="PANTHER" id="PTHR14269:SF62">
    <property type="entry name" value="CDP-DIACYLGLYCEROL--GLYCEROL-3-PHOSPHATE 3-PHOSPHATIDYLTRANSFERASE 1, CHLOROPLASTIC"/>
    <property type="match status" value="1"/>
</dbReference>
<feature type="transmembrane region" description="Helical" evidence="13">
    <location>
        <begin position="162"/>
        <end position="180"/>
    </location>
</feature>
<evidence type="ECO:0000256" key="12">
    <source>
        <dbReference type="RuleBase" id="RU003750"/>
    </source>
</evidence>
<dbReference type="InterPro" id="IPR048254">
    <property type="entry name" value="CDP_ALCOHOL_P_TRANSF_CS"/>
</dbReference>
<sequence>MACDKKTSVHHSVVFNIPNTISWLRIVATALIVLFLYLKMNVLAFVLFLLASVSDCFDGYIARKTGQVTNLGKVLDQMSDKILITSVLVIFTEKGLTPGWLVVAMVFRDTLVSIVRIMASEGGKIVAANYLGKLKTVSQMVLVIGLFLQILGFSQLRFINSVLVYVTMFFTVLSGIVYIYQNREHLNR</sequence>
<dbReference type="Proteomes" id="UP000094570">
    <property type="component" value="Unassembled WGS sequence"/>
</dbReference>
<organism evidence="14 15">
    <name type="scientific">Fervidobacterium thailandense</name>
    <dbReference type="NCBI Taxonomy" id="1008305"/>
    <lineage>
        <taxon>Bacteria</taxon>
        <taxon>Thermotogati</taxon>
        <taxon>Thermotogota</taxon>
        <taxon>Thermotogae</taxon>
        <taxon>Thermotogales</taxon>
        <taxon>Fervidobacteriaceae</taxon>
        <taxon>Fervidobacterium</taxon>
    </lineage>
</organism>
<evidence type="ECO:0000256" key="13">
    <source>
        <dbReference type="SAM" id="Phobius"/>
    </source>
</evidence>
<dbReference type="Pfam" id="PF01066">
    <property type="entry name" value="CDP-OH_P_transf"/>
    <property type="match status" value="1"/>
</dbReference>